<dbReference type="Proteomes" id="UP001632038">
    <property type="component" value="Unassembled WGS sequence"/>
</dbReference>
<evidence type="ECO:0000256" key="1">
    <source>
        <dbReference type="ARBA" id="ARBA00004123"/>
    </source>
</evidence>
<dbReference type="PANTHER" id="PTHR31250">
    <property type="entry name" value="IQ DOMAIN-CONTAINING PROTEIN IQM3"/>
    <property type="match status" value="1"/>
</dbReference>
<evidence type="ECO:0000256" key="2">
    <source>
        <dbReference type="ARBA" id="ARBA00004496"/>
    </source>
</evidence>
<comment type="subcellular location">
    <subcellularLocation>
        <location evidence="2">Cytoplasm</location>
    </subcellularLocation>
    <subcellularLocation>
        <location evidence="1">Nucleus</location>
    </subcellularLocation>
</comment>
<comment type="caution">
    <text evidence="5">The sequence shown here is derived from an EMBL/GenBank/DDBJ whole genome shotgun (WGS) entry which is preliminary data.</text>
</comment>
<evidence type="ECO:0000313" key="6">
    <source>
        <dbReference type="Proteomes" id="UP001632038"/>
    </source>
</evidence>
<dbReference type="GO" id="GO:0005634">
    <property type="term" value="C:nucleus"/>
    <property type="evidence" value="ECO:0007669"/>
    <property type="project" value="UniProtKB-SubCell"/>
</dbReference>
<organism evidence="5 6">
    <name type="scientific">Castilleja foliolosa</name>
    <dbReference type="NCBI Taxonomy" id="1961234"/>
    <lineage>
        <taxon>Eukaryota</taxon>
        <taxon>Viridiplantae</taxon>
        <taxon>Streptophyta</taxon>
        <taxon>Embryophyta</taxon>
        <taxon>Tracheophyta</taxon>
        <taxon>Spermatophyta</taxon>
        <taxon>Magnoliopsida</taxon>
        <taxon>eudicotyledons</taxon>
        <taxon>Gunneridae</taxon>
        <taxon>Pentapetalae</taxon>
        <taxon>asterids</taxon>
        <taxon>lamiids</taxon>
        <taxon>Lamiales</taxon>
        <taxon>Orobanchaceae</taxon>
        <taxon>Pedicularideae</taxon>
        <taxon>Castillejinae</taxon>
        <taxon>Castilleja</taxon>
    </lineage>
</organism>
<dbReference type="AlphaFoldDB" id="A0ABD3CH42"/>
<gene>
    <name evidence="5" type="primary">IQM3_2</name>
    <name evidence="5" type="ORF">CASFOL_027377</name>
</gene>
<keyword evidence="6" id="KW-1185">Reference proteome</keyword>
<protein>
    <submittedName>
        <fullName evidence="5">IQ domain-containing protein iqm3</fullName>
    </submittedName>
</protein>
<dbReference type="GO" id="GO:0005737">
    <property type="term" value="C:cytoplasm"/>
    <property type="evidence" value="ECO:0007669"/>
    <property type="project" value="UniProtKB-SubCell"/>
</dbReference>
<keyword evidence="3" id="KW-0963">Cytoplasm</keyword>
<dbReference type="PANTHER" id="PTHR31250:SF10">
    <property type="entry name" value="IQ DOMAIN-CONTAINING PROTEIN IQM3"/>
    <property type="match status" value="1"/>
</dbReference>
<keyword evidence="4" id="KW-0539">Nucleus</keyword>
<evidence type="ECO:0000313" key="5">
    <source>
        <dbReference type="EMBL" id="KAL3628331.1"/>
    </source>
</evidence>
<reference evidence="6" key="1">
    <citation type="journal article" date="2024" name="IScience">
        <title>Strigolactones Initiate the Formation of Haustorium-like Structures in Castilleja.</title>
        <authorList>
            <person name="Buerger M."/>
            <person name="Peterson D."/>
            <person name="Chory J."/>
        </authorList>
    </citation>
    <scope>NUCLEOTIDE SEQUENCE [LARGE SCALE GENOMIC DNA]</scope>
</reference>
<dbReference type="InterPro" id="IPR044159">
    <property type="entry name" value="IQM"/>
</dbReference>
<proteinExistence type="predicted"/>
<accession>A0ABD3CH42</accession>
<dbReference type="EMBL" id="JAVIJP010000036">
    <property type="protein sequence ID" value="KAL3628331.1"/>
    <property type="molecule type" value="Genomic_DNA"/>
</dbReference>
<evidence type="ECO:0000256" key="3">
    <source>
        <dbReference type="ARBA" id="ARBA00022490"/>
    </source>
</evidence>
<evidence type="ECO:0000256" key="4">
    <source>
        <dbReference type="ARBA" id="ARBA00023242"/>
    </source>
</evidence>
<sequence length="499" mass="55540">MEVEANNALSSFDLNSGNIPSVSFSSLFVSSEKTLELRKLTDNQMSENGGERGAADAPAAAITRFTSSIAAMKLQKVYRGYRTRRMLADSAVVAEELWWQALDFARLNHSTVSFFNNSKPETTTSRWNRVKLNASKVGKGLSKDAKAQKLAFQHWIEAIDPRHRYGHSLHIYYEEWCKASAGQPFFYWLDVGDGKEVDLKECPRSKLRQQCIKYLGPKERQHYEYYVVDGKIMHTLTGEPLDTNKESPGSKWIFVMSTSKRLYSGEKKKGLFHHSSFLAGGATLAAGRLIADDGVLKCISAYSGHYRPTDDCLDTFLSFLNENGVNLDEVEIRKAKDDYDNNGENGQLTMELTSGVMSNSDSIPCDLEDQLLPTDCQGGEETKKTEYKRTLLGGLQSTKADISRASLLQRIETKKVTNSYESGHPLSYRWSTGAGTRIGHIADYPAELRLQALELMNLSLRTSSPPLFTPRGINAAARVSMSSRPANVGNNGLEALDRP</sequence>
<name>A0ABD3CH42_9LAMI</name>
<dbReference type="PROSITE" id="PS50096">
    <property type="entry name" value="IQ"/>
    <property type="match status" value="1"/>
</dbReference>